<dbReference type="STRING" id="431595.K3WH96"/>
<dbReference type="HOGENOM" id="CLU_1558350_0_0_1"/>
<dbReference type="VEuPathDB" id="FungiDB:PYU1_G004328"/>
<evidence type="ECO:0000313" key="2">
    <source>
        <dbReference type="Proteomes" id="UP000019132"/>
    </source>
</evidence>
<proteinExistence type="predicted"/>
<keyword evidence="2" id="KW-1185">Reference proteome</keyword>
<evidence type="ECO:0000313" key="1">
    <source>
        <dbReference type="EnsemblProtists" id="PYU1_T004338"/>
    </source>
</evidence>
<reference evidence="1" key="3">
    <citation type="submission" date="2015-02" db="UniProtKB">
        <authorList>
            <consortium name="EnsemblProtists"/>
        </authorList>
    </citation>
    <scope>IDENTIFICATION</scope>
    <source>
        <strain evidence="1">DAOM BR144</strain>
    </source>
</reference>
<dbReference type="Proteomes" id="UP000019132">
    <property type="component" value="Unassembled WGS sequence"/>
</dbReference>
<dbReference type="OMA" id="EKFEQTH"/>
<reference evidence="2" key="2">
    <citation type="submission" date="2010-04" db="EMBL/GenBank/DDBJ databases">
        <authorList>
            <person name="Buell R."/>
            <person name="Hamilton J."/>
            <person name="Hostetler J."/>
        </authorList>
    </citation>
    <scope>NUCLEOTIDE SEQUENCE [LARGE SCALE GENOMIC DNA]</scope>
    <source>
        <strain evidence="2">DAOM:BR144</strain>
    </source>
</reference>
<dbReference type="EnsemblProtists" id="PYU1_T004338">
    <property type="protein sequence ID" value="PYU1_T004338"/>
    <property type="gene ID" value="PYU1_G004328"/>
</dbReference>
<name>K3WH96_GLOUD</name>
<dbReference type="EMBL" id="GL376567">
    <property type="status" value="NOT_ANNOTATED_CDS"/>
    <property type="molecule type" value="Genomic_DNA"/>
</dbReference>
<sequence>MLSRILRPRRGAVLARCVTHRTSALSTNGGVRVQPAVEALERGPCLQCGQAKTTTLLESPACTVSGLRLTCSKTCAEKFEQTHSDLLLQYKSVVEDIRYGASEDAKRLFSEVLTVPKQDHASTAIASWQQYLQLYTSEQQWLFDPRAVRLVSAAYSYVMTLSHFLPGIIALE</sequence>
<protein>
    <submittedName>
        <fullName evidence="1">Uncharacterized protein</fullName>
    </submittedName>
</protein>
<dbReference type="AlphaFoldDB" id="K3WH96"/>
<organism evidence="1 2">
    <name type="scientific">Globisporangium ultimum (strain ATCC 200006 / CBS 805.95 / DAOM BR144)</name>
    <name type="common">Pythium ultimum</name>
    <dbReference type="NCBI Taxonomy" id="431595"/>
    <lineage>
        <taxon>Eukaryota</taxon>
        <taxon>Sar</taxon>
        <taxon>Stramenopiles</taxon>
        <taxon>Oomycota</taxon>
        <taxon>Peronosporomycetes</taxon>
        <taxon>Pythiales</taxon>
        <taxon>Pythiaceae</taxon>
        <taxon>Globisporangium</taxon>
    </lineage>
</organism>
<accession>K3WH96</accession>
<dbReference type="InParanoid" id="K3WH96"/>
<reference evidence="2" key="1">
    <citation type="journal article" date="2010" name="Genome Biol.">
        <title>Genome sequence of the necrotrophic plant pathogen Pythium ultimum reveals original pathogenicity mechanisms and effector repertoire.</title>
        <authorList>
            <person name="Levesque C.A."/>
            <person name="Brouwer H."/>
            <person name="Cano L."/>
            <person name="Hamilton J.P."/>
            <person name="Holt C."/>
            <person name="Huitema E."/>
            <person name="Raffaele S."/>
            <person name="Robideau G.P."/>
            <person name="Thines M."/>
            <person name="Win J."/>
            <person name="Zerillo M.M."/>
            <person name="Beakes G.W."/>
            <person name="Boore J.L."/>
            <person name="Busam D."/>
            <person name="Dumas B."/>
            <person name="Ferriera S."/>
            <person name="Fuerstenberg S.I."/>
            <person name="Gachon C.M."/>
            <person name="Gaulin E."/>
            <person name="Govers F."/>
            <person name="Grenville-Briggs L."/>
            <person name="Horner N."/>
            <person name="Hostetler J."/>
            <person name="Jiang R.H."/>
            <person name="Johnson J."/>
            <person name="Krajaejun T."/>
            <person name="Lin H."/>
            <person name="Meijer H.J."/>
            <person name="Moore B."/>
            <person name="Morris P."/>
            <person name="Phuntmart V."/>
            <person name="Puiu D."/>
            <person name="Shetty J."/>
            <person name="Stajich J.E."/>
            <person name="Tripathy S."/>
            <person name="Wawra S."/>
            <person name="van West P."/>
            <person name="Whitty B.R."/>
            <person name="Coutinho P.M."/>
            <person name="Henrissat B."/>
            <person name="Martin F."/>
            <person name="Thomas P.D."/>
            <person name="Tyler B.M."/>
            <person name="De Vries R.P."/>
            <person name="Kamoun S."/>
            <person name="Yandell M."/>
            <person name="Tisserat N."/>
            <person name="Buell C.R."/>
        </authorList>
    </citation>
    <scope>NUCLEOTIDE SEQUENCE</scope>
    <source>
        <strain evidence="2">DAOM:BR144</strain>
    </source>
</reference>